<name>A0A6A3D6L4_HIBSY</name>
<dbReference type="InterPro" id="IPR012337">
    <property type="entry name" value="RNaseH-like_sf"/>
</dbReference>
<keyword evidence="2" id="KW-0812">Transmembrane</keyword>
<dbReference type="InterPro" id="IPR043502">
    <property type="entry name" value="DNA/RNA_pol_sf"/>
</dbReference>
<feature type="region of interest" description="Disordered" evidence="1">
    <location>
        <begin position="284"/>
        <end position="319"/>
    </location>
</feature>
<dbReference type="InterPro" id="IPR044730">
    <property type="entry name" value="RNase_H-like_dom_plant"/>
</dbReference>
<sequence>MVEWSFSGIRAEKCGFYWGKWWDLVGYSGLLPSRINGFVQKLEYEGLQNICFQCEFYGHLRGRCIIQAASKPEEIEKVAGIFVVFLVGLSFVDGLVPFGVVGYYRAFWDGAVPVDVLLITGPDLTTLVWLCIGPFANRQTLAQLRSPGQLVGTLDAILTCFQPSAPPAPRTNVAKELKSLGEPEFRRKVKEDGVVSLLRGQARIWWANVTMRASSDQLTWSFILDEFKNKYIAELIPNEKDSCELFVEDLHPRIKELLIMLNLFALQEVVNRAKALERAQNERFGEKKTRLTKRTSRGSNPVRAEQTQSIESESGRPSQCQHCGKNHSGVCRVVYGACFRCRDTRHFIQDCPLMTEEPTQSERSATVAQIDELSGLTPYREVEFQIEVMPRTTPISMASYIMTPKKLSELKSQLQELLDKGFIRPSVSPWGTPVLFVKKKYGLMHLCIDYRQLNKVTINYKYPLPRIENLFDQLKGASMFSKIDLRFGNHQLKIQEDDIPKWFSGPDMAIMSLWKGKHNLVADDALSRNYEEQGELLQVTAVVIAPQWGQNIYKYILEGDYEVIGYNNPIQYCGTTTIFTLFRHNHIRGTLWLQSSYAKLERMKQNTDKRRIEREFNIGDEVYLNCNLTVKRSWLYDNLNQNLVLATFEELTVSNGNWNFSKLLDIFYDETISHIRRIRCLDASDSDNQPYWGTSIKNTFETRLAYSYLTAHTRDDKLPIWSSIWKSRNDKVFNNIPQNGDATLSRSFTWGRYYAKRKVHSTSNRATPNQQVDWKSTEPVWVCLNVDGAVSSTTIHGAIGGVFRDNEGSRILGFNKALGILQPTQAELWAIYVGLQIAWDHGFEFLVIQSDSMEIVNLLNKSDAHSSPLPLVRAIEKLRKQAWVTTIQYISRKGNSLADTIANCLLSTCLPGRGRWMIIKVHGLAREFSSRVKLTFKIFEFEPSSEILEFDPARLHPYVGGLTVLKPLFFFKT</sequence>
<dbReference type="EMBL" id="VEPZ02000039">
    <property type="protein sequence ID" value="KAE8735031.1"/>
    <property type="molecule type" value="Genomic_DNA"/>
</dbReference>
<evidence type="ECO:0000256" key="1">
    <source>
        <dbReference type="SAM" id="MobiDB-lite"/>
    </source>
</evidence>
<keyword evidence="2" id="KW-1133">Transmembrane helix</keyword>
<dbReference type="InterPro" id="IPR032567">
    <property type="entry name" value="RTL1-rel"/>
</dbReference>
<dbReference type="AlphaFoldDB" id="A0A6A3D6L4"/>
<feature type="compositionally biased region" description="Polar residues" evidence="1">
    <location>
        <begin position="305"/>
        <end position="319"/>
    </location>
</feature>
<dbReference type="GO" id="GO:0003676">
    <property type="term" value="F:nucleic acid binding"/>
    <property type="evidence" value="ECO:0007669"/>
    <property type="project" value="InterPro"/>
</dbReference>
<dbReference type="CDD" id="cd01647">
    <property type="entry name" value="RT_LTR"/>
    <property type="match status" value="1"/>
</dbReference>
<evidence type="ECO:0000313" key="5">
    <source>
        <dbReference type="Proteomes" id="UP000436088"/>
    </source>
</evidence>
<proteinExistence type="predicted"/>
<dbReference type="SUPFAM" id="SSF53098">
    <property type="entry name" value="Ribonuclease H-like"/>
    <property type="match status" value="1"/>
</dbReference>
<dbReference type="PROSITE" id="PS50879">
    <property type="entry name" value="RNASE_H_1"/>
    <property type="match status" value="1"/>
</dbReference>
<comment type="caution">
    <text evidence="4">The sequence shown here is derived from an EMBL/GenBank/DDBJ whole genome shotgun (WGS) entry which is preliminary data.</text>
</comment>
<dbReference type="InterPro" id="IPR043128">
    <property type="entry name" value="Rev_trsase/Diguanyl_cyclase"/>
</dbReference>
<reference evidence="4" key="1">
    <citation type="submission" date="2019-09" db="EMBL/GenBank/DDBJ databases">
        <title>Draft genome information of white flower Hibiscus syriacus.</title>
        <authorList>
            <person name="Kim Y.-M."/>
        </authorList>
    </citation>
    <scope>NUCLEOTIDE SEQUENCE [LARGE SCALE GENOMIC DNA]</scope>
    <source>
        <strain evidence="4">YM2019G1</strain>
    </source>
</reference>
<dbReference type="InterPro" id="IPR002156">
    <property type="entry name" value="RNaseH_domain"/>
</dbReference>
<evidence type="ECO:0000256" key="2">
    <source>
        <dbReference type="SAM" id="Phobius"/>
    </source>
</evidence>
<dbReference type="Proteomes" id="UP000436088">
    <property type="component" value="Unassembled WGS sequence"/>
</dbReference>
<dbReference type="CDD" id="cd06222">
    <property type="entry name" value="RNase_H_like"/>
    <property type="match status" value="1"/>
</dbReference>
<gene>
    <name evidence="4" type="ORF">F3Y22_tig00000477pilonHSYRG00042</name>
</gene>
<dbReference type="GO" id="GO:0004523">
    <property type="term" value="F:RNA-DNA hybrid ribonuclease activity"/>
    <property type="evidence" value="ECO:0007669"/>
    <property type="project" value="InterPro"/>
</dbReference>
<feature type="domain" description="RNase H type-1" evidence="3">
    <location>
        <begin position="778"/>
        <end position="907"/>
    </location>
</feature>
<dbReference type="Gene3D" id="3.30.70.270">
    <property type="match status" value="1"/>
</dbReference>
<feature type="transmembrane region" description="Helical" evidence="2">
    <location>
        <begin position="78"/>
        <end position="104"/>
    </location>
</feature>
<accession>A0A6A3D6L4</accession>
<dbReference type="InterPro" id="IPR036397">
    <property type="entry name" value="RNaseH_sf"/>
</dbReference>
<keyword evidence="2" id="KW-0472">Membrane</keyword>
<evidence type="ECO:0000259" key="3">
    <source>
        <dbReference type="PROSITE" id="PS50879"/>
    </source>
</evidence>
<keyword evidence="5" id="KW-1185">Reference proteome</keyword>
<dbReference type="Pfam" id="PF13456">
    <property type="entry name" value="RVT_3"/>
    <property type="match status" value="1"/>
</dbReference>
<dbReference type="Gene3D" id="3.10.10.10">
    <property type="entry name" value="HIV Type 1 Reverse Transcriptase, subunit A, domain 1"/>
    <property type="match status" value="1"/>
</dbReference>
<dbReference type="PANTHER" id="PTHR15503:SF45">
    <property type="entry name" value="RNA-DIRECTED DNA POLYMERASE HOMOLOG"/>
    <property type="match status" value="1"/>
</dbReference>
<organism evidence="4 5">
    <name type="scientific">Hibiscus syriacus</name>
    <name type="common">Rose of Sharon</name>
    <dbReference type="NCBI Taxonomy" id="106335"/>
    <lineage>
        <taxon>Eukaryota</taxon>
        <taxon>Viridiplantae</taxon>
        <taxon>Streptophyta</taxon>
        <taxon>Embryophyta</taxon>
        <taxon>Tracheophyta</taxon>
        <taxon>Spermatophyta</taxon>
        <taxon>Magnoliopsida</taxon>
        <taxon>eudicotyledons</taxon>
        <taxon>Gunneridae</taxon>
        <taxon>Pentapetalae</taxon>
        <taxon>rosids</taxon>
        <taxon>malvids</taxon>
        <taxon>Malvales</taxon>
        <taxon>Malvaceae</taxon>
        <taxon>Malvoideae</taxon>
        <taxon>Hibiscus</taxon>
    </lineage>
</organism>
<evidence type="ECO:0000313" key="4">
    <source>
        <dbReference type="EMBL" id="KAE8735031.1"/>
    </source>
</evidence>
<dbReference type="SUPFAM" id="SSF56672">
    <property type="entry name" value="DNA/RNA polymerases"/>
    <property type="match status" value="1"/>
</dbReference>
<dbReference type="Gene3D" id="3.30.420.10">
    <property type="entry name" value="Ribonuclease H-like superfamily/Ribonuclease H"/>
    <property type="match status" value="1"/>
</dbReference>
<dbReference type="PANTHER" id="PTHR15503">
    <property type="entry name" value="LDOC1 RELATED"/>
    <property type="match status" value="1"/>
</dbReference>
<protein>
    <submittedName>
        <fullName evidence="4">Bifunctional inhibitor/lipid-transfer protein/seed storage 2S albumin superfamily protein</fullName>
    </submittedName>
</protein>